<organism evidence="1 2">
    <name type="scientific">Trifolium medium</name>
    <dbReference type="NCBI Taxonomy" id="97028"/>
    <lineage>
        <taxon>Eukaryota</taxon>
        <taxon>Viridiplantae</taxon>
        <taxon>Streptophyta</taxon>
        <taxon>Embryophyta</taxon>
        <taxon>Tracheophyta</taxon>
        <taxon>Spermatophyta</taxon>
        <taxon>Magnoliopsida</taxon>
        <taxon>eudicotyledons</taxon>
        <taxon>Gunneridae</taxon>
        <taxon>Pentapetalae</taxon>
        <taxon>rosids</taxon>
        <taxon>fabids</taxon>
        <taxon>Fabales</taxon>
        <taxon>Fabaceae</taxon>
        <taxon>Papilionoideae</taxon>
        <taxon>50 kb inversion clade</taxon>
        <taxon>NPAAA clade</taxon>
        <taxon>Hologalegina</taxon>
        <taxon>IRL clade</taxon>
        <taxon>Trifolieae</taxon>
        <taxon>Trifolium</taxon>
    </lineage>
</organism>
<feature type="non-terminal residue" evidence="1">
    <location>
        <position position="1"/>
    </location>
</feature>
<dbReference type="Proteomes" id="UP000265520">
    <property type="component" value="Unassembled WGS sequence"/>
</dbReference>
<evidence type="ECO:0000313" key="1">
    <source>
        <dbReference type="EMBL" id="MCI20715.1"/>
    </source>
</evidence>
<protein>
    <submittedName>
        <fullName evidence="1">Ribonuclease H protein</fullName>
    </submittedName>
</protein>
<dbReference type="AlphaFoldDB" id="A0A392QBT0"/>
<proteinExistence type="predicted"/>
<dbReference type="EMBL" id="LXQA010121292">
    <property type="protein sequence ID" value="MCI20715.1"/>
    <property type="molecule type" value="Genomic_DNA"/>
</dbReference>
<comment type="caution">
    <text evidence="1">The sequence shown here is derived from an EMBL/GenBank/DDBJ whole genome shotgun (WGS) entry which is preliminary data.</text>
</comment>
<reference evidence="1 2" key="1">
    <citation type="journal article" date="2018" name="Front. Plant Sci.">
        <title>Red Clover (Trifolium pratense) and Zigzag Clover (T. medium) - A Picture of Genomic Similarities and Differences.</title>
        <authorList>
            <person name="Dluhosova J."/>
            <person name="Istvanek J."/>
            <person name="Nedelnik J."/>
            <person name="Repkova J."/>
        </authorList>
    </citation>
    <scope>NUCLEOTIDE SEQUENCE [LARGE SCALE GENOMIC DNA]</scope>
    <source>
        <strain evidence="2">cv. 10/8</strain>
        <tissue evidence="1">Leaf</tissue>
    </source>
</reference>
<dbReference type="PANTHER" id="PTHR31635:SF196">
    <property type="entry name" value="REVERSE TRANSCRIPTASE DOMAIN-CONTAINING PROTEIN-RELATED"/>
    <property type="match status" value="1"/>
</dbReference>
<dbReference type="PANTHER" id="PTHR31635">
    <property type="entry name" value="REVERSE TRANSCRIPTASE DOMAIN-CONTAINING PROTEIN-RELATED"/>
    <property type="match status" value="1"/>
</dbReference>
<name>A0A392QBT0_9FABA</name>
<accession>A0A392QBT0</accession>
<keyword evidence="2" id="KW-1185">Reference proteome</keyword>
<evidence type="ECO:0000313" key="2">
    <source>
        <dbReference type="Proteomes" id="UP000265520"/>
    </source>
</evidence>
<sequence length="164" mass="18682">DENVERILVDYFTEMFTSSDPLEVDKTCEVVAGKLNDDQVRWFSQPFAREEVEEAILQMHPLKAPGPDGLPTLFYQKYWKIVGTEVCMRVLDILNNSTSPESVNNTHIVLILKCKNPNSPKDFRPISLCNVIIKIVTKTIANRIKPILPEIIDEEQSVLLVVDL</sequence>